<dbReference type="PANTHER" id="PTHR37957">
    <property type="entry name" value="BLR7070 PROTEIN"/>
    <property type="match status" value="1"/>
</dbReference>
<reference evidence="3 4" key="1">
    <citation type="submission" date="2018-06" db="EMBL/GenBank/DDBJ databases">
        <authorList>
            <consortium name="Pathogen Informatics"/>
            <person name="Doyle S."/>
        </authorList>
    </citation>
    <scope>NUCLEOTIDE SEQUENCE [LARGE SCALE GENOMIC DNA]</scope>
    <source>
        <strain evidence="3 4">NCTC10684</strain>
    </source>
</reference>
<dbReference type="Pfam" id="PF13449">
    <property type="entry name" value="Phytase-like"/>
    <property type="match status" value="1"/>
</dbReference>
<sequence length="364" mass="38617">MKTVFSALAALLASAAMPAYAEEAVPFKASLLGQVVLPTGLKIAGTEFGGISGLDYDAARGLFYAISDDRSERAPARLYTLKLAIDSKGVHGVDIVSSAELRNAEGAAFAKKDVDPEAIRFDAAANRIFWSSEGDAAGRPAIYEAKPDGSHVRSFAIPETYLPDADKTRGVRGNLSFESLAISPDGKTLWAGTENALAQDGEKATLEAGSPSRIIGFDIASGTAKAEHVYDNGPIFTKATQDPFYNDNGLSEFMFFGPGELLTIERSFALGIGSEINFYLASFSGATDVNGSASIKEVAAKAMSKRKVLKIGEGDFGLDIDNIESVTWGPEVDGQRTLVIASDNNFSPEQFTQFVVLKLDAATN</sequence>
<proteinExistence type="predicted"/>
<dbReference type="EMBL" id="UFSM01000001">
    <property type="protein sequence ID" value="SUU90056.1"/>
    <property type="molecule type" value="Genomic_DNA"/>
</dbReference>
<dbReference type="Proteomes" id="UP000254701">
    <property type="component" value="Unassembled WGS sequence"/>
</dbReference>
<protein>
    <submittedName>
        <fullName evidence="3">Uncharacterized protein conserved in bacteria</fullName>
    </submittedName>
</protein>
<feature type="chain" id="PRO_5016821408" evidence="1">
    <location>
        <begin position="22"/>
        <end position="364"/>
    </location>
</feature>
<dbReference type="AlphaFoldDB" id="A0A380WP17"/>
<feature type="signal peptide" evidence="1">
    <location>
        <begin position="1"/>
        <end position="21"/>
    </location>
</feature>
<keyword evidence="1" id="KW-0732">Signal</keyword>
<dbReference type="InterPro" id="IPR027372">
    <property type="entry name" value="Phytase-like_dom"/>
</dbReference>
<organism evidence="3 4">
    <name type="scientific">Aminobacter aminovorans</name>
    <name type="common">Chelatobacter heintzii</name>
    <dbReference type="NCBI Taxonomy" id="83263"/>
    <lineage>
        <taxon>Bacteria</taxon>
        <taxon>Pseudomonadati</taxon>
        <taxon>Pseudomonadota</taxon>
        <taxon>Alphaproteobacteria</taxon>
        <taxon>Hyphomicrobiales</taxon>
        <taxon>Phyllobacteriaceae</taxon>
        <taxon>Aminobacter</taxon>
    </lineage>
</organism>
<dbReference type="SUPFAM" id="SSF63825">
    <property type="entry name" value="YWTD domain"/>
    <property type="match status" value="1"/>
</dbReference>
<name>A0A380WP17_AMIAI</name>
<dbReference type="RefSeq" id="WP_115733829.1">
    <property type="nucleotide sequence ID" value="NZ_BAAAVY010000007.1"/>
</dbReference>
<gene>
    <name evidence="3" type="ORF">NCTC10684_03300</name>
</gene>
<evidence type="ECO:0000313" key="3">
    <source>
        <dbReference type="EMBL" id="SUU90056.1"/>
    </source>
</evidence>
<evidence type="ECO:0000313" key="4">
    <source>
        <dbReference type="Proteomes" id="UP000254701"/>
    </source>
</evidence>
<feature type="domain" description="Phytase-like" evidence="2">
    <location>
        <begin position="46"/>
        <end position="346"/>
    </location>
</feature>
<accession>A0A380WP17</accession>
<dbReference type="PANTHER" id="PTHR37957:SF1">
    <property type="entry name" value="PHYTASE-LIKE DOMAIN-CONTAINING PROTEIN"/>
    <property type="match status" value="1"/>
</dbReference>
<evidence type="ECO:0000256" key="1">
    <source>
        <dbReference type="SAM" id="SignalP"/>
    </source>
</evidence>
<dbReference type="OrthoDB" id="9798539at2"/>
<evidence type="ECO:0000259" key="2">
    <source>
        <dbReference type="Pfam" id="PF13449"/>
    </source>
</evidence>